<proteinExistence type="predicted"/>
<evidence type="ECO:0000313" key="2">
    <source>
        <dbReference type="EMBL" id="MFD0798712.1"/>
    </source>
</evidence>
<keyword evidence="3" id="KW-1185">Reference proteome</keyword>
<evidence type="ECO:0008006" key="4">
    <source>
        <dbReference type="Google" id="ProtNLM"/>
    </source>
</evidence>
<feature type="transmembrane region" description="Helical" evidence="1">
    <location>
        <begin position="43"/>
        <end position="61"/>
    </location>
</feature>
<protein>
    <recommendedName>
        <fullName evidence="4">DUF2306 domain-containing protein</fullName>
    </recommendedName>
</protein>
<reference evidence="3" key="1">
    <citation type="journal article" date="2019" name="Int. J. Syst. Evol. Microbiol.">
        <title>The Global Catalogue of Microorganisms (GCM) 10K type strain sequencing project: providing services to taxonomists for standard genome sequencing and annotation.</title>
        <authorList>
            <consortium name="The Broad Institute Genomics Platform"/>
            <consortium name="The Broad Institute Genome Sequencing Center for Infectious Disease"/>
            <person name="Wu L."/>
            <person name="Ma J."/>
        </authorList>
    </citation>
    <scope>NUCLEOTIDE SEQUENCE [LARGE SCALE GENOMIC DNA]</scope>
    <source>
        <strain evidence="3">CCUG 61948</strain>
    </source>
</reference>
<feature type="transmembrane region" description="Helical" evidence="1">
    <location>
        <begin position="12"/>
        <end position="31"/>
    </location>
</feature>
<keyword evidence="1" id="KW-0472">Membrane</keyword>
<feature type="transmembrane region" description="Helical" evidence="1">
    <location>
        <begin position="171"/>
        <end position="190"/>
    </location>
</feature>
<evidence type="ECO:0000313" key="3">
    <source>
        <dbReference type="Proteomes" id="UP001597012"/>
    </source>
</evidence>
<organism evidence="2 3">
    <name type="scientific">Maribacter chungangensis</name>
    <dbReference type="NCBI Taxonomy" id="1069117"/>
    <lineage>
        <taxon>Bacteria</taxon>
        <taxon>Pseudomonadati</taxon>
        <taxon>Bacteroidota</taxon>
        <taxon>Flavobacteriia</taxon>
        <taxon>Flavobacteriales</taxon>
        <taxon>Flavobacteriaceae</taxon>
        <taxon>Maribacter</taxon>
    </lineage>
</organism>
<feature type="transmembrane region" description="Helical" evidence="1">
    <location>
        <begin position="196"/>
        <end position="213"/>
    </location>
</feature>
<name>A0ABW3B5W5_9FLAO</name>
<keyword evidence="1" id="KW-1133">Transmembrane helix</keyword>
<sequence>MMQTIVNNVLYLHILVGSISLLSGGMAIASSKGKKWHGQSGKTYFYAMTCVFLTGIVVAGFRHNAFLFLIAFLSYYSVFAGVRILKLKQLHKKQNPLWFDWFAGILNTVVNLIFVGYGSYLGFSNGFTSGGALLSVGFGLGGLLISYANLSPFIKRPNKSYHWYLSHIGNMMGGYIATFTAFLSTIVTRFDLMNPYLAFALPSIIGIPLLLFWQNRTERKFNPRKTIL</sequence>
<feature type="transmembrane region" description="Helical" evidence="1">
    <location>
        <begin position="97"/>
        <end position="120"/>
    </location>
</feature>
<gene>
    <name evidence="2" type="ORF">ACFQZJ_14665</name>
</gene>
<accession>A0ABW3B5W5</accession>
<dbReference type="RefSeq" id="WP_379935587.1">
    <property type="nucleotide sequence ID" value="NZ_JBHTHY010000014.1"/>
</dbReference>
<dbReference type="EMBL" id="JBHTHY010000014">
    <property type="protein sequence ID" value="MFD0798712.1"/>
    <property type="molecule type" value="Genomic_DNA"/>
</dbReference>
<comment type="caution">
    <text evidence="2">The sequence shown here is derived from an EMBL/GenBank/DDBJ whole genome shotgun (WGS) entry which is preliminary data.</text>
</comment>
<feature type="transmembrane region" description="Helical" evidence="1">
    <location>
        <begin position="132"/>
        <end position="150"/>
    </location>
</feature>
<evidence type="ECO:0000256" key="1">
    <source>
        <dbReference type="SAM" id="Phobius"/>
    </source>
</evidence>
<keyword evidence="1" id="KW-0812">Transmembrane</keyword>
<feature type="transmembrane region" description="Helical" evidence="1">
    <location>
        <begin position="67"/>
        <end position="85"/>
    </location>
</feature>
<dbReference type="Proteomes" id="UP001597012">
    <property type="component" value="Unassembled WGS sequence"/>
</dbReference>